<dbReference type="Proteomes" id="UP000184357">
    <property type="component" value="Unassembled WGS sequence"/>
</dbReference>
<name>A0A1M5UY19_9EURY</name>
<organism evidence="2 3">
    <name type="scientific">Halobaculum gomorrense</name>
    <dbReference type="NCBI Taxonomy" id="43928"/>
    <lineage>
        <taxon>Archaea</taxon>
        <taxon>Methanobacteriati</taxon>
        <taxon>Methanobacteriota</taxon>
        <taxon>Stenosarchaea group</taxon>
        <taxon>Halobacteria</taxon>
        <taxon>Halobacteriales</taxon>
        <taxon>Haloferacaceae</taxon>
        <taxon>Halobaculum</taxon>
    </lineage>
</organism>
<feature type="transmembrane region" description="Helical" evidence="1">
    <location>
        <begin position="20"/>
        <end position="52"/>
    </location>
</feature>
<dbReference type="STRING" id="43928.SAMN05443636_3168"/>
<evidence type="ECO:0000313" key="3">
    <source>
        <dbReference type="Proteomes" id="UP000184357"/>
    </source>
</evidence>
<keyword evidence="3" id="KW-1185">Reference proteome</keyword>
<gene>
    <name evidence="2" type="ORF">SAMN05443636_3168</name>
</gene>
<accession>A0A1M5UY19</accession>
<dbReference type="EMBL" id="FQWV01000013">
    <property type="protein sequence ID" value="SHH67784.1"/>
    <property type="molecule type" value="Genomic_DNA"/>
</dbReference>
<evidence type="ECO:0000313" key="2">
    <source>
        <dbReference type="EMBL" id="SHH67784.1"/>
    </source>
</evidence>
<evidence type="ECO:0000256" key="1">
    <source>
        <dbReference type="SAM" id="Phobius"/>
    </source>
</evidence>
<dbReference type="InterPro" id="IPR055963">
    <property type="entry name" value="DUF7541"/>
</dbReference>
<dbReference type="OrthoDB" id="206484at2157"/>
<feature type="transmembrane region" description="Helical" evidence="1">
    <location>
        <begin position="64"/>
        <end position="85"/>
    </location>
</feature>
<evidence type="ECO:0008006" key="4">
    <source>
        <dbReference type="Google" id="ProtNLM"/>
    </source>
</evidence>
<keyword evidence="1" id="KW-0812">Transmembrane</keyword>
<feature type="transmembrane region" description="Helical" evidence="1">
    <location>
        <begin position="97"/>
        <end position="118"/>
    </location>
</feature>
<protein>
    <recommendedName>
        <fullName evidence="4">Cox cluster protein</fullName>
    </recommendedName>
</protein>
<dbReference type="AlphaFoldDB" id="A0A1M5UY19"/>
<sequence length="125" mass="12947">MDENPGVSEGYRVASPWPLFVALGIPIAEIGILFGLVPLAVGGLLLFCGSIAGILHENEYVASAWRGLAVLSVFVIVAGGGLWYADAATESDLLVRAYSMIGTGVLLLLAGVGGELFARDTEPTV</sequence>
<keyword evidence="1" id="KW-0472">Membrane</keyword>
<proteinExistence type="predicted"/>
<dbReference type="RefSeq" id="WP_073311362.1">
    <property type="nucleotide sequence ID" value="NZ_FQWV01000013.1"/>
</dbReference>
<keyword evidence="1" id="KW-1133">Transmembrane helix</keyword>
<reference evidence="2 3" key="1">
    <citation type="submission" date="2016-11" db="EMBL/GenBank/DDBJ databases">
        <authorList>
            <person name="Jaros S."/>
            <person name="Januszkiewicz K."/>
            <person name="Wedrychowicz H."/>
        </authorList>
    </citation>
    <scope>NUCLEOTIDE SEQUENCE [LARGE SCALE GENOMIC DNA]</scope>
    <source>
        <strain evidence="2 3">DSM 9297</strain>
    </source>
</reference>
<dbReference type="Pfam" id="PF24396">
    <property type="entry name" value="DUF7541"/>
    <property type="match status" value="1"/>
</dbReference>